<reference evidence="1 2" key="1">
    <citation type="submission" date="2015-01" db="EMBL/GenBank/DDBJ databases">
        <title>Evolution of Trichinella species and genotypes.</title>
        <authorList>
            <person name="Korhonen P.K."/>
            <person name="Edoardo P."/>
            <person name="Giuseppe L.R."/>
            <person name="Gasser R.B."/>
        </authorList>
    </citation>
    <scope>NUCLEOTIDE SEQUENCE [LARGE SCALE GENOMIC DNA]</scope>
    <source>
        <strain evidence="1">ISS470</strain>
    </source>
</reference>
<comment type="caution">
    <text evidence="1">The sequence shown here is derived from an EMBL/GenBank/DDBJ whole genome shotgun (WGS) entry which is preliminary data.</text>
</comment>
<dbReference type="AlphaFoldDB" id="A0A0V1FEQ8"/>
<name>A0A0V1FEQ8_TRIPS</name>
<dbReference type="EMBL" id="JYDT01000112">
    <property type="protein sequence ID" value="KRY84535.1"/>
    <property type="molecule type" value="Genomic_DNA"/>
</dbReference>
<evidence type="ECO:0000313" key="1">
    <source>
        <dbReference type="EMBL" id="KRY84535.1"/>
    </source>
</evidence>
<accession>A0A0V1FEQ8</accession>
<organism evidence="1 2">
    <name type="scientific">Trichinella pseudospiralis</name>
    <name type="common">Parasitic roundworm</name>
    <dbReference type="NCBI Taxonomy" id="6337"/>
    <lineage>
        <taxon>Eukaryota</taxon>
        <taxon>Metazoa</taxon>
        <taxon>Ecdysozoa</taxon>
        <taxon>Nematoda</taxon>
        <taxon>Enoplea</taxon>
        <taxon>Dorylaimia</taxon>
        <taxon>Trichinellida</taxon>
        <taxon>Trichinellidae</taxon>
        <taxon>Trichinella</taxon>
    </lineage>
</organism>
<sequence>MIKHRYGNRYLHNGALEISYRGLELSEDLLLIGHFIFDFIFTINLVSNSQLTDVSMYCLVEVEVASPYPRIQDVASNCGYQSCFKITNYCLWIEIDRKDGHFVY</sequence>
<proteinExistence type="predicted"/>
<gene>
    <name evidence="1" type="ORF">T4D_1955</name>
</gene>
<protein>
    <submittedName>
        <fullName evidence="1">Uncharacterized protein</fullName>
    </submittedName>
</protein>
<dbReference type="Proteomes" id="UP000054995">
    <property type="component" value="Unassembled WGS sequence"/>
</dbReference>
<evidence type="ECO:0000313" key="2">
    <source>
        <dbReference type="Proteomes" id="UP000054995"/>
    </source>
</evidence>
<keyword evidence="2" id="KW-1185">Reference proteome</keyword>